<dbReference type="InterPro" id="IPR045518">
    <property type="entry name" value="2EXR"/>
</dbReference>
<dbReference type="AlphaFoldDB" id="A0AAD4F768"/>
<keyword evidence="4" id="KW-1185">Reference proteome</keyword>
<evidence type="ECO:0000313" key="4">
    <source>
        <dbReference type="Proteomes" id="UP001197093"/>
    </source>
</evidence>
<feature type="domain" description="2EXR" evidence="2">
    <location>
        <begin position="52"/>
        <end position="170"/>
    </location>
</feature>
<gene>
    <name evidence="3" type="ORF">NEMBOFW57_004194</name>
</gene>
<dbReference type="EMBL" id="JAHCVI010000001">
    <property type="protein sequence ID" value="KAG7294130.1"/>
    <property type="molecule type" value="Genomic_DNA"/>
</dbReference>
<comment type="caution">
    <text evidence="3">The sequence shown here is derived from an EMBL/GenBank/DDBJ whole genome shotgun (WGS) entry which is preliminary data.</text>
</comment>
<reference evidence="3" key="1">
    <citation type="submission" date="2023-02" db="EMBL/GenBank/DDBJ databases">
        <authorList>
            <person name="Palmer J.M."/>
        </authorList>
    </citation>
    <scope>NUCLEOTIDE SEQUENCE</scope>
    <source>
        <strain evidence="3">FW57</strain>
    </source>
</reference>
<proteinExistence type="predicted"/>
<dbReference type="Proteomes" id="UP001197093">
    <property type="component" value="Unassembled WGS sequence"/>
</dbReference>
<evidence type="ECO:0000256" key="1">
    <source>
        <dbReference type="SAM" id="MobiDB-lite"/>
    </source>
</evidence>
<feature type="compositionally biased region" description="Polar residues" evidence="1">
    <location>
        <begin position="13"/>
        <end position="23"/>
    </location>
</feature>
<evidence type="ECO:0000259" key="2">
    <source>
        <dbReference type="Pfam" id="PF20150"/>
    </source>
</evidence>
<protein>
    <recommendedName>
        <fullName evidence="2">2EXR domain-containing protein</fullName>
    </recommendedName>
</protein>
<name>A0AAD4F768_9PEZI</name>
<dbReference type="Pfam" id="PF20150">
    <property type="entry name" value="2EXR"/>
    <property type="match status" value="1"/>
</dbReference>
<accession>A0AAD4F768</accession>
<sequence length="402" mass="45385">MNSVTDSTRDPATRTTESANTDTPAPPLLFNDVYLGRQESQEAPGPSSTWAPFPRLPTELRLHIWRLHLARAHRMMELSLTPVAIADDDNDGGGDASSPQPYTHRNHLGRIVSGRSYTFCIQGRGLSDSALPTSLLGVNREAREAARSFYSIHLPLGTGPVLYLSSEYDLVHVEPRRAPEYDWVPPADPSPKRYPGWASILVDFLHDARAYDYKDQGPFHWLQADPRPGVELDLRQLAVTDDPERILQGWRQLEQSFGLTPSQQAARESDPRGFRLYICPSQKWPGWALRYADGTPRADAAPWRAEEVWSRDELAQHLEQEAEHWVSQRWYPTRNFGGIYPMPKYSAASQEEADMFEAMEKLPCTAVGMWLFLAKDFPEPVNPQLGLLDISAVRPGLLLFEV</sequence>
<organism evidence="3 4">
    <name type="scientific">Staphylotrichum longicolle</name>
    <dbReference type="NCBI Taxonomy" id="669026"/>
    <lineage>
        <taxon>Eukaryota</taxon>
        <taxon>Fungi</taxon>
        <taxon>Dikarya</taxon>
        <taxon>Ascomycota</taxon>
        <taxon>Pezizomycotina</taxon>
        <taxon>Sordariomycetes</taxon>
        <taxon>Sordariomycetidae</taxon>
        <taxon>Sordariales</taxon>
        <taxon>Chaetomiaceae</taxon>
        <taxon>Staphylotrichum</taxon>
    </lineage>
</organism>
<feature type="region of interest" description="Disordered" evidence="1">
    <location>
        <begin position="1"/>
        <end position="29"/>
    </location>
</feature>
<evidence type="ECO:0000313" key="3">
    <source>
        <dbReference type="EMBL" id="KAG7294130.1"/>
    </source>
</evidence>